<protein>
    <recommendedName>
        <fullName evidence="1">DNA (cytosine-5-)-methyltransferase</fullName>
        <ecNumber evidence="1">2.1.1.37</ecNumber>
    </recommendedName>
</protein>
<dbReference type="AlphaFoldDB" id="A0AAN4W3N7"/>
<evidence type="ECO:0000313" key="8">
    <source>
        <dbReference type="Proteomes" id="UP001310022"/>
    </source>
</evidence>
<proteinExistence type="predicted"/>
<evidence type="ECO:0000256" key="6">
    <source>
        <dbReference type="ARBA" id="ARBA00047422"/>
    </source>
</evidence>
<dbReference type="EC" id="2.1.1.37" evidence="1"/>
<evidence type="ECO:0000256" key="4">
    <source>
        <dbReference type="ARBA" id="ARBA00022691"/>
    </source>
</evidence>
<dbReference type="Proteomes" id="UP001310022">
    <property type="component" value="Unassembled WGS sequence"/>
</dbReference>
<keyword evidence="4" id="KW-0949">S-adenosyl-L-methionine</keyword>
<comment type="caution">
    <text evidence="7">The sequence shown here is derived from an EMBL/GenBank/DDBJ whole genome shotgun (WGS) entry which is preliminary data.</text>
</comment>
<gene>
    <name evidence="7" type="ORF">PEDI_50890</name>
</gene>
<evidence type="ECO:0000256" key="5">
    <source>
        <dbReference type="ARBA" id="ARBA00022747"/>
    </source>
</evidence>
<dbReference type="PANTHER" id="PTHR10629:SF52">
    <property type="entry name" value="DNA (CYTOSINE-5)-METHYLTRANSFERASE 1"/>
    <property type="match status" value="1"/>
</dbReference>
<dbReference type="InterPro" id="IPR029063">
    <property type="entry name" value="SAM-dependent_MTases_sf"/>
</dbReference>
<keyword evidence="5" id="KW-0680">Restriction system</keyword>
<dbReference type="SUPFAM" id="SSF53335">
    <property type="entry name" value="S-adenosyl-L-methionine-dependent methyltransferases"/>
    <property type="match status" value="1"/>
</dbReference>
<keyword evidence="8" id="KW-1185">Reference proteome</keyword>
<dbReference type="GO" id="GO:0003677">
    <property type="term" value="F:DNA binding"/>
    <property type="evidence" value="ECO:0007669"/>
    <property type="project" value="TreeGrafter"/>
</dbReference>
<reference evidence="7 8" key="1">
    <citation type="submission" date="2021-12" db="EMBL/GenBank/DDBJ databases">
        <title>Genome sequencing of bacteria with rrn-lacking chromosome and rrn-plasmid.</title>
        <authorList>
            <person name="Anda M."/>
            <person name="Iwasaki W."/>
        </authorList>
    </citation>
    <scope>NUCLEOTIDE SEQUENCE [LARGE SCALE GENOMIC DNA]</scope>
    <source>
        <strain evidence="7 8">NBRC 15940</strain>
    </source>
</reference>
<comment type="catalytic activity">
    <reaction evidence="6">
        <text>a 2'-deoxycytidine in DNA + S-adenosyl-L-methionine = a 5-methyl-2'-deoxycytidine in DNA + S-adenosyl-L-homocysteine + H(+)</text>
        <dbReference type="Rhea" id="RHEA:13681"/>
        <dbReference type="Rhea" id="RHEA-COMP:11369"/>
        <dbReference type="Rhea" id="RHEA-COMP:11370"/>
        <dbReference type="ChEBI" id="CHEBI:15378"/>
        <dbReference type="ChEBI" id="CHEBI:57856"/>
        <dbReference type="ChEBI" id="CHEBI:59789"/>
        <dbReference type="ChEBI" id="CHEBI:85452"/>
        <dbReference type="ChEBI" id="CHEBI:85454"/>
        <dbReference type="EC" id="2.1.1.37"/>
    </reaction>
</comment>
<dbReference type="EMBL" id="BQKE01000006">
    <property type="protein sequence ID" value="GJM64537.1"/>
    <property type="molecule type" value="Genomic_DNA"/>
</dbReference>
<name>A0AAN4W3N7_9BACT</name>
<evidence type="ECO:0000256" key="3">
    <source>
        <dbReference type="ARBA" id="ARBA00022679"/>
    </source>
</evidence>
<accession>A0AAN4W3N7</accession>
<keyword evidence="3" id="KW-0808">Transferase</keyword>
<organism evidence="7 8">
    <name type="scientific">Persicobacter diffluens</name>
    <dbReference type="NCBI Taxonomy" id="981"/>
    <lineage>
        <taxon>Bacteria</taxon>
        <taxon>Pseudomonadati</taxon>
        <taxon>Bacteroidota</taxon>
        <taxon>Cytophagia</taxon>
        <taxon>Cytophagales</taxon>
        <taxon>Persicobacteraceae</taxon>
        <taxon>Persicobacter</taxon>
    </lineage>
</organism>
<evidence type="ECO:0000256" key="2">
    <source>
        <dbReference type="ARBA" id="ARBA00022603"/>
    </source>
</evidence>
<dbReference type="Gene3D" id="3.40.50.150">
    <property type="entry name" value="Vaccinia Virus protein VP39"/>
    <property type="match status" value="1"/>
</dbReference>
<dbReference type="InterPro" id="IPR001525">
    <property type="entry name" value="C5_MeTfrase"/>
</dbReference>
<keyword evidence="2" id="KW-0489">Methyltransferase</keyword>
<dbReference type="GO" id="GO:0009307">
    <property type="term" value="P:DNA restriction-modification system"/>
    <property type="evidence" value="ECO:0007669"/>
    <property type="project" value="UniProtKB-KW"/>
</dbReference>
<dbReference type="PANTHER" id="PTHR10629">
    <property type="entry name" value="CYTOSINE-SPECIFIC METHYLTRANSFERASE"/>
    <property type="match status" value="1"/>
</dbReference>
<sequence length="70" mass="7714">MKNLEVYFIDLFCGAGGTSSGAHLAGAKVLACVNHNANAIKSHTLNHPEAVHFTEDIRDFRVVENFWKSL</sequence>
<dbReference type="RefSeq" id="WP_338239598.1">
    <property type="nucleotide sequence ID" value="NZ_BQKE01000006.1"/>
</dbReference>
<dbReference type="GO" id="GO:0032259">
    <property type="term" value="P:methylation"/>
    <property type="evidence" value="ECO:0007669"/>
    <property type="project" value="UniProtKB-KW"/>
</dbReference>
<dbReference type="GO" id="GO:0003886">
    <property type="term" value="F:DNA (cytosine-5-)-methyltransferase activity"/>
    <property type="evidence" value="ECO:0007669"/>
    <property type="project" value="UniProtKB-EC"/>
</dbReference>
<dbReference type="Pfam" id="PF00145">
    <property type="entry name" value="DNA_methylase"/>
    <property type="match status" value="1"/>
</dbReference>
<evidence type="ECO:0000313" key="7">
    <source>
        <dbReference type="EMBL" id="GJM64537.1"/>
    </source>
</evidence>
<dbReference type="GO" id="GO:0044027">
    <property type="term" value="P:negative regulation of gene expression via chromosomal CpG island methylation"/>
    <property type="evidence" value="ECO:0007669"/>
    <property type="project" value="TreeGrafter"/>
</dbReference>
<dbReference type="InterPro" id="IPR050390">
    <property type="entry name" value="C5-Methyltransferase"/>
</dbReference>
<evidence type="ECO:0000256" key="1">
    <source>
        <dbReference type="ARBA" id="ARBA00011975"/>
    </source>
</evidence>